<keyword evidence="2" id="KW-1185">Reference proteome</keyword>
<protein>
    <submittedName>
        <fullName evidence="1">DUF2577 domain-containing protein</fullName>
    </submittedName>
</protein>
<sequence length="107" mass="12385">MNFKEYVTQDTRMVFFNPDEFGEIHRVGDRDICIMIDHEELTRRKANTTNPDDGIHDAELLFYAKREDFPKRPAINGFLNVDGKPYRIVSIQEDSATYTIALAATRS</sequence>
<evidence type="ECO:0000313" key="1">
    <source>
        <dbReference type="EMBL" id="CAJ1003883.1"/>
    </source>
</evidence>
<name>A0AA48MBR6_9BACL</name>
<organism evidence="1 2">
    <name type="scientific">Brevibacillus aydinogluensis</name>
    <dbReference type="NCBI Taxonomy" id="927786"/>
    <lineage>
        <taxon>Bacteria</taxon>
        <taxon>Bacillati</taxon>
        <taxon>Bacillota</taxon>
        <taxon>Bacilli</taxon>
        <taxon>Bacillales</taxon>
        <taxon>Paenibacillaceae</taxon>
        <taxon>Brevibacillus</taxon>
    </lineage>
</organism>
<dbReference type="RefSeq" id="WP_304414639.1">
    <property type="nucleotide sequence ID" value="NZ_OY569118.1"/>
</dbReference>
<dbReference type="Proteomes" id="UP001189619">
    <property type="component" value="Chromosome"/>
</dbReference>
<proteinExistence type="predicted"/>
<evidence type="ECO:0000313" key="2">
    <source>
        <dbReference type="Proteomes" id="UP001189619"/>
    </source>
</evidence>
<dbReference type="AlphaFoldDB" id="A0AA48MBR6"/>
<dbReference type="KEGG" id="bayd:BSPP4475_16285"/>
<reference evidence="1" key="1">
    <citation type="submission" date="2023-07" db="EMBL/GenBank/DDBJ databases">
        <authorList>
            <person name="Ivanov I."/>
            <person name="Teneva D."/>
            <person name="Stoikov I."/>
        </authorList>
    </citation>
    <scope>NUCLEOTIDE SEQUENCE</scope>
    <source>
        <strain evidence="1">4475</strain>
    </source>
</reference>
<dbReference type="EMBL" id="OY569118">
    <property type="protein sequence ID" value="CAJ1003883.1"/>
    <property type="molecule type" value="Genomic_DNA"/>
</dbReference>
<gene>
    <name evidence="1" type="ORF">BSPP4475_16285</name>
</gene>
<accession>A0AA48MBR6</accession>